<protein>
    <submittedName>
        <fullName evidence="1">RCG59599</fullName>
    </submittedName>
</protein>
<proteinExistence type="predicted"/>
<evidence type="ECO:0000313" key="1">
    <source>
        <dbReference type="EMBL" id="EDM15602.1"/>
    </source>
</evidence>
<reference evidence="1 2" key="1">
    <citation type="submission" date="2005-09" db="EMBL/GenBank/DDBJ databases">
        <authorList>
            <person name="Mural R.J."/>
            <person name="Li P.W."/>
            <person name="Adams M.D."/>
            <person name="Amanatides P.G."/>
            <person name="Baden-Tillson H."/>
            <person name="Barnstead M."/>
            <person name="Chin S.H."/>
            <person name="Dew I."/>
            <person name="Evans C.A."/>
            <person name="Ferriera S."/>
            <person name="Flanigan M."/>
            <person name="Fosler C."/>
            <person name="Glodek A."/>
            <person name="Gu Z."/>
            <person name="Holt R.A."/>
            <person name="Jennings D."/>
            <person name="Kraft C.L."/>
            <person name="Lu F."/>
            <person name="Nguyen T."/>
            <person name="Nusskern D.R."/>
            <person name="Pfannkoch C.M."/>
            <person name="Sitter C."/>
            <person name="Sutton G.G."/>
            <person name="Venter J.C."/>
            <person name="Wang Z."/>
            <person name="Woodage T."/>
            <person name="Zheng X.H."/>
            <person name="Zhong F."/>
        </authorList>
    </citation>
    <scope>NUCLEOTIDE SEQUENCE [LARGE SCALE GENOMIC DNA]</scope>
    <source>
        <strain>BN</strain>
        <strain evidence="2">Sprague-Dawley</strain>
    </source>
</reference>
<dbReference type="AlphaFoldDB" id="A6HTC0"/>
<evidence type="ECO:0000313" key="2">
    <source>
        <dbReference type="Proteomes" id="UP000234681"/>
    </source>
</evidence>
<dbReference type="EMBL" id="CH473950">
    <property type="protein sequence ID" value="EDM15602.1"/>
    <property type="molecule type" value="Genomic_DNA"/>
</dbReference>
<name>A6HTC0_RAT</name>
<sequence>MGPSETSTYRQNGFQKFLCLLHCHQQGEVFLTQGLLPGPSSLT</sequence>
<dbReference type="Proteomes" id="UP000234681">
    <property type="component" value="Chromosome 7"/>
</dbReference>
<gene>
    <name evidence="1" type="ORF">rCG_59599</name>
</gene>
<organism evidence="1 2">
    <name type="scientific">Rattus norvegicus</name>
    <name type="common">Rat</name>
    <dbReference type="NCBI Taxonomy" id="10116"/>
    <lineage>
        <taxon>Eukaryota</taxon>
        <taxon>Metazoa</taxon>
        <taxon>Chordata</taxon>
        <taxon>Craniata</taxon>
        <taxon>Vertebrata</taxon>
        <taxon>Euteleostomi</taxon>
        <taxon>Mammalia</taxon>
        <taxon>Eutheria</taxon>
        <taxon>Euarchontoglires</taxon>
        <taxon>Glires</taxon>
        <taxon>Rodentia</taxon>
        <taxon>Myomorpha</taxon>
        <taxon>Muroidea</taxon>
        <taxon>Muridae</taxon>
        <taxon>Murinae</taxon>
        <taxon>Rattus</taxon>
    </lineage>
</organism>
<accession>A6HTC0</accession>